<gene>
    <name evidence="1" type="ORF">Pmani_009096</name>
</gene>
<sequence length="102" mass="11801">MHLRHPLYNVTYATTTYSTFVSYTSSSPPRRYSHGCHLCHLHHFAIFSTLRPHAPHLSATRRCHFLAAANTYSTLVSHPTIPPTLRFDNMFHLRQLRDALQT</sequence>
<name>A0AAE1UIT2_9EUCA</name>
<evidence type="ECO:0000313" key="1">
    <source>
        <dbReference type="EMBL" id="KAK4320029.1"/>
    </source>
</evidence>
<proteinExistence type="predicted"/>
<organism evidence="1 2">
    <name type="scientific">Petrolisthes manimaculis</name>
    <dbReference type="NCBI Taxonomy" id="1843537"/>
    <lineage>
        <taxon>Eukaryota</taxon>
        <taxon>Metazoa</taxon>
        <taxon>Ecdysozoa</taxon>
        <taxon>Arthropoda</taxon>
        <taxon>Crustacea</taxon>
        <taxon>Multicrustacea</taxon>
        <taxon>Malacostraca</taxon>
        <taxon>Eumalacostraca</taxon>
        <taxon>Eucarida</taxon>
        <taxon>Decapoda</taxon>
        <taxon>Pleocyemata</taxon>
        <taxon>Anomura</taxon>
        <taxon>Galatheoidea</taxon>
        <taxon>Porcellanidae</taxon>
        <taxon>Petrolisthes</taxon>
    </lineage>
</organism>
<reference evidence="1" key="1">
    <citation type="submission" date="2023-11" db="EMBL/GenBank/DDBJ databases">
        <title>Genome assemblies of two species of porcelain crab, Petrolisthes cinctipes and Petrolisthes manimaculis (Anomura: Porcellanidae).</title>
        <authorList>
            <person name="Angst P."/>
        </authorList>
    </citation>
    <scope>NUCLEOTIDE SEQUENCE</scope>
    <source>
        <strain evidence="1">PB745_02</strain>
        <tissue evidence="1">Gill</tissue>
    </source>
</reference>
<dbReference type="Proteomes" id="UP001292094">
    <property type="component" value="Unassembled WGS sequence"/>
</dbReference>
<comment type="caution">
    <text evidence="1">The sequence shown here is derived from an EMBL/GenBank/DDBJ whole genome shotgun (WGS) entry which is preliminary data.</text>
</comment>
<accession>A0AAE1UIT2</accession>
<dbReference type="AlphaFoldDB" id="A0AAE1UIT2"/>
<evidence type="ECO:0000313" key="2">
    <source>
        <dbReference type="Proteomes" id="UP001292094"/>
    </source>
</evidence>
<keyword evidence="2" id="KW-1185">Reference proteome</keyword>
<dbReference type="EMBL" id="JAWZYT010000700">
    <property type="protein sequence ID" value="KAK4320029.1"/>
    <property type="molecule type" value="Genomic_DNA"/>
</dbReference>
<protein>
    <submittedName>
        <fullName evidence="1">Uncharacterized protein</fullName>
    </submittedName>
</protein>